<proteinExistence type="predicted"/>
<dbReference type="AlphaFoldDB" id="A0AAV9RNB6"/>
<protein>
    <submittedName>
        <fullName evidence="2">Uncharacterized protein</fullName>
    </submittedName>
</protein>
<keyword evidence="3" id="KW-1185">Reference proteome</keyword>
<sequence>MSWFSSPEVGIFSLVAFFILSITLLALCARCNRGSNAYDVNGTKTDGGANWNIKAGAADVETQTTWRDHKNMPPSTLRRH</sequence>
<comment type="caution">
    <text evidence="2">The sequence shown here is derived from an EMBL/GenBank/DDBJ whole genome shotgun (WGS) entry which is preliminary data.</text>
</comment>
<dbReference type="Proteomes" id="UP001311232">
    <property type="component" value="Unassembled WGS sequence"/>
</dbReference>
<reference evidence="2 3" key="1">
    <citation type="submission" date="2021-06" db="EMBL/GenBank/DDBJ databases">
        <authorList>
            <person name="Palmer J.M."/>
        </authorList>
    </citation>
    <scope>NUCLEOTIDE SEQUENCE [LARGE SCALE GENOMIC DNA]</scope>
    <source>
        <strain evidence="2 3">MEX-2019</strain>
        <tissue evidence="2">Muscle</tissue>
    </source>
</reference>
<gene>
    <name evidence="2" type="ORF">CRENBAI_003834</name>
</gene>
<name>A0AAV9RNB6_9TELE</name>
<dbReference type="EMBL" id="JAHHUM010001562">
    <property type="protein sequence ID" value="KAK5610505.1"/>
    <property type="molecule type" value="Genomic_DNA"/>
</dbReference>
<keyword evidence="1" id="KW-0732">Signal</keyword>
<organism evidence="2 3">
    <name type="scientific">Crenichthys baileyi</name>
    <name type="common">White River springfish</name>
    <dbReference type="NCBI Taxonomy" id="28760"/>
    <lineage>
        <taxon>Eukaryota</taxon>
        <taxon>Metazoa</taxon>
        <taxon>Chordata</taxon>
        <taxon>Craniata</taxon>
        <taxon>Vertebrata</taxon>
        <taxon>Euteleostomi</taxon>
        <taxon>Actinopterygii</taxon>
        <taxon>Neopterygii</taxon>
        <taxon>Teleostei</taxon>
        <taxon>Neoteleostei</taxon>
        <taxon>Acanthomorphata</taxon>
        <taxon>Ovalentaria</taxon>
        <taxon>Atherinomorphae</taxon>
        <taxon>Cyprinodontiformes</taxon>
        <taxon>Goodeidae</taxon>
        <taxon>Crenichthys</taxon>
    </lineage>
</organism>
<feature type="signal peptide" evidence="1">
    <location>
        <begin position="1"/>
        <end position="28"/>
    </location>
</feature>
<evidence type="ECO:0000313" key="2">
    <source>
        <dbReference type="EMBL" id="KAK5610505.1"/>
    </source>
</evidence>
<evidence type="ECO:0000256" key="1">
    <source>
        <dbReference type="SAM" id="SignalP"/>
    </source>
</evidence>
<evidence type="ECO:0000313" key="3">
    <source>
        <dbReference type="Proteomes" id="UP001311232"/>
    </source>
</evidence>
<accession>A0AAV9RNB6</accession>
<feature type="chain" id="PRO_5043776665" evidence="1">
    <location>
        <begin position="29"/>
        <end position="80"/>
    </location>
</feature>